<keyword evidence="3" id="KW-0233">DNA recombination</keyword>
<dbReference type="Gene3D" id="1.10.443.10">
    <property type="entry name" value="Intergrase catalytic core"/>
    <property type="match status" value="1"/>
</dbReference>
<feature type="domain" description="Tyr recombinase" evidence="4">
    <location>
        <begin position="1"/>
        <end position="142"/>
    </location>
</feature>
<dbReference type="PANTHER" id="PTHR30349:SF41">
    <property type="entry name" value="INTEGRASE_RECOMBINASE PROTEIN MJ0367-RELATED"/>
    <property type="match status" value="1"/>
</dbReference>
<keyword evidence="2" id="KW-0238">DNA-binding</keyword>
<evidence type="ECO:0000256" key="3">
    <source>
        <dbReference type="ARBA" id="ARBA00023172"/>
    </source>
</evidence>
<gene>
    <name evidence="5" type="ORF">BDZ31_004197</name>
</gene>
<dbReference type="GO" id="GO:0003677">
    <property type="term" value="F:DNA binding"/>
    <property type="evidence" value="ECO:0007669"/>
    <property type="project" value="UniProtKB-KW"/>
</dbReference>
<evidence type="ECO:0000256" key="1">
    <source>
        <dbReference type="ARBA" id="ARBA00008857"/>
    </source>
</evidence>
<dbReference type="Pfam" id="PF00589">
    <property type="entry name" value="Phage_integrase"/>
    <property type="match status" value="1"/>
</dbReference>
<dbReference type="PROSITE" id="PS51898">
    <property type="entry name" value="TYR_RECOMBINASE"/>
    <property type="match status" value="1"/>
</dbReference>
<evidence type="ECO:0000313" key="5">
    <source>
        <dbReference type="EMBL" id="MBB4664582.1"/>
    </source>
</evidence>
<dbReference type="InterPro" id="IPR002104">
    <property type="entry name" value="Integrase_catalytic"/>
</dbReference>
<dbReference type="Proteomes" id="UP000585272">
    <property type="component" value="Unassembled WGS sequence"/>
</dbReference>
<dbReference type="AlphaFoldDB" id="A0A840IHY5"/>
<dbReference type="EMBL" id="JACHNU010000008">
    <property type="protein sequence ID" value="MBB4664582.1"/>
    <property type="molecule type" value="Genomic_DNA"/>
</dbReference>
<comment type="caution">
    <text evidence="5">The sequence shown here is derived from an EMBL/GenBank/DDBJ whole genome shotgun (WGS) entry which is preliminary data.</text>
</comment>
<proteinExistence type="inferred from homology"/>
<dbReference type="InterPro" id="IPR013762">
    <property type="entry name" value="Integrase-like_cat_sf"/>
</dbReference>
<dbReference type="RefSeq" id="WP_183344750.1">
    <property type="nucleotide sequence ID" value="NZ_JACHNU010000008.1"/>
</dbReference>
<dbReference type="SUPFAM" id="SSF56349">
    <property type="entry name" value="DNA breaking-rejoining enzymes"/>
    <property type="match status" value="1"/>
</dbReference>
<protein>
    <submittedName>
        <fullName evidence="5">Site-specific recombinase XerC</fullName>
    </submittedName>
</protein>
<accession>A0A840IHY5</accession>
<dbReference type="InterPro" id="IPR050090">
    <property type="entry name" value="Tyrosine_recombinase_XerCD"/>
</dbReference>
<evidence type="ECO:0000259" key="4">
    <source>
        <dbReference type="PROSITE" id="PS51898"/>
    </source>
</evidence>
<reference evidence="5 6" key="1">
    <citation type="submission" date="2020-08" db="EMBL/GenBank/DDBJ databases">
        <title>Genomic Encyclopedia of Archaeal and Bacterial Type Strains, Phase II (KMG-II): from individual species to whole genera.</title>
        <authorList>
            <person name="Goeker M."/>
        </authorList>
    </citation>
    <scope>NUCLEOTIDE SEQUENCE [LARGE SCALE GENOMIC DNA]</scope>
    <source>
        <strain evidence="5 6">DSM 23288</strain>
    </source>
</reference>
<evidence type="ECO:0000256" key="2">
    <source>
        <dbReference type="ARBA" id="ARBA00023125"/>
    </source>
</evidence>
<keyword evidence="6" id="KW-1185">Reference proteome</keyword>
<name>A0A840IHY5_9ACTN</name>
<evidence type="ECO:0000313" key="6">
    <source>
        <dbReference type="Proteomes" id="UP000585272"/>
    </source>
</evidence>
<comment type="similarity">
    <text evidence="1">Belongs to the 'phage' integrase family.</text>
</comment>
<organism evidence="5 6">
    <name type="scientific">Conexibacter arvalis</name>
    <dbReference type="NCBI Taxonomy" id="912552"/>
    <lineage>
        <taxon>Bacteria</taxon>
        <taxon>Bacillati</taxon>
        <taxon>Actinomycetota</taxon>
        <taxon>Thermoleophilia</taxon>
        <taxon>Solirubrobacterales</taxon>
        <taxon>Conexibacteraceae</taxon>
        <taxon>Conexibacter</taxon>
    </lineage>
</organism>
<dbReference type="PANTHER" id="PTHR30349">
    <property type="entry name" value="PHAGE INTEGRASE-RELATED"/>
    <property type="match status" value="1"/>
</dbReference>
<dbReference type="GO" id="GO:0015074">
    <property type="term" value="P:DNA integration"/>
    <property type="evidence" value="ECO:0007669"/>
    <property type="project" value="InterPro"/>
</dbReference>
<dbReference type="InterPro" id="IPR011010">
    <property type="entry name" value="DNA_brk_join_enz"/>
</dbReference>
<dbReference type="GO" id="GO:0006310">
    <property type="term" value="P:DNA recombination"/>
    <property type="evidence" value="ECO:0007669"/>
    <property type="project" value="UniProtKB-KW"/>
</dbReference>
<sequence length="158" mass="16898">MHFLADLSGAVLDVERAVSAGVEKEPKGRRGRQVPLPRPAAEALARLGRRDEFTGPSDYVFCNRYGARLDPSAIRRRYKRAAAAAGLRPVKLHGLRHAAGSVLARSLPLVTVRDVLGHAELRTTNRYLHSKIDPAAIVAVNAAFGVVESSSADVPASG</sequence>